<protein>
    <submittedName>
        <fullName evidence="1">Uncharacterized protein</fullName>
    </submittedName>
</protein>
<evidence type="ECO:0000313" key="2">
    <source>
        <dbReference type="Proteomes" id="UP000646365"/>
    </source>
</evidence>
<gene>
    <name evidence="1" type="ORF">GCM10011611_48230</name>
</gene>
<proteinExistence type="predicted"/>
<reference evidence="1" key="2">
    <citation type="submission" date="2020-09" db="EMBL/GenBank/DDBJ databases">
        <authorList>
            <person name="Sun Q."/>
            <person name="Zhou Y."/>
        </authorList>
    </citation>
    <scope>NUCLEOTIDE SEQUENCE</scope>
    <source>
        <strain evidence="1">CGMCC 1.15725</strain>
    </source>
</reference>
<evidence type="ECO:0000313" key="1">
    <source>
        <dbReference type="EMBL" id="GGF36156.1"/>
    </source>
</evidence>
<dbReference type="Proteomes" id="UP000646365">
    <property type="component" value="Unassembled WGS sequence"/>
</dbReference>
<dbReference type="Pfam" id="PF20370">
    <property type="entry name" value="DUF6665"/>
    <property type="match status" value="1"/>
</dbReference>
<keyword evidence="2" id="KW-1185">Reference proteome</keyword>
<reference evidence="1" key="1">
    <citation type="journal article" date="2014" name="Int. J. Syst. Evol. Microbiol.">
        <title>Complete genome sequence of Corynebacterium casei LMG S-19264T (=DSM 44701T), isolated from a smear-ripened cheese.</title>
        <authorList>
            <consortium name="US DOE Joint Genome Institute (JGI-PGF)"/>
            <person name="Walter F."/>
            <person name="Albersmeier A."/>
            <person name="Kalinowski J."/>
            <person name="Ruckert C."/>
        </authorList>
    </citation>
    <scope>NUCLEOTIDE SEQUENCE</scope>
    <source>
        <strain evidence="1">CGMCC 1.15725</strain>
    </source>
</reference>
<sequence length="108" mass="11907">MTFRMPQNLSTKPASETGADVLEVELLAERAAALGRGGRDVETALERLREFDATGAGPVPRAELVAAAADAVWGFLVHRELCGLRDRDDVIRHYRIPREVLNQLGARR</sequence>
<dbReference type="InterPro" id="IPR046606">
    <property type="entry name" value="DUF6665"/>
</dbReference>
<comment type="caution">
    <text evidence="1">The sequence shown here is derived from an EMBL/GenBank/DDBJ whole genome shotgun (WGS) entry which is preliminary data.</text>
</comment>
<accession>A0A8J2YXE8</accession>
<dbReference type="RefSeq" id="WP_189050584.1">
    <property type="nucleotide sequence ID" value="NZ_BMJQ01000014.1"/>
</dbReference>
<name>A0A8J2YXE8_9PROT</name>
<dbReference type="AlphaFoldDB" id="A0A8J2YXE8"/>
<dbReference type="EMBL" id="BMJQ01000014">
    <property type="protein sequence ID" value="GGF36156.1"/>
    <property type="molecule type" value="Genomic_DNA"/>
</dbReference>
<organism evidence="1 2">
    <name type="scientific">Aliidongia dinghuensis</name>
    <dbReference type="NCBI Taxonomy" id="1867774"/>
    <lineage>
        <taxon>Bacteria</taxon>
        <taxon>Pseudomonadati</taxon>
        <taxon>Pseudomonadota</taxon>
        <taxon>Alphaproteobacteria</taxon>
        <taxon>Rhodospirillales</taxon>
        <taxon>Dongiaceae</taxon>
        <taxon>Aliidongia</taxon>
    </lineage>
</organism>